<comment type="function">
    <text evidence="13">Phosphorylates Ins(1,3,4,5,6)P5 at position 2 to form Ins(1,2,3,4,5,6)P6 (InsP6 or phytate).</text>
</comment>
<reference evidence="15" key="1">
    <citation type="submission" date="2023-05" db="EMBL/GenBank/DDBJ databases">
        <title>High-quality long-read genome of Scophthalmus maximus.</title>
        <authorList>
            <person name="Lien S."/>
            <person name="Martinez P."/>
        </authorList>
    </citation>
    <scope>NUCLEOTIDE SEQUENCE [LARGE SCALE GENOMIC DNA]</scope>
</reference>
<evidence type="ECO:0000256" key="8">
    <source>
        <dbReference type="ARBA" id="ARBA00022679"/>
    </source>
</evidence>
<evidence type="ECO:0000256" key="7">
    <source>
        <dbReference type="ARBA" id="ARBA00022490"/>
    </source>
</evidence>
<keyword evidence="7" id="KW-0963">Cytoplasm</keyword>
<evidence type="ECO:0000256" key="5">
    <source>
        <dbReference type="ARBA" id="ARBA00012023"/>
    </source>
</evidence>
<evidence type="ECO:0000256" key="12">
    <source>
        <dbReference type="ARBA" id="ARBA00023242"/>
    </source>
</evidence>
<sequence length="572" mass="63799">MRVSALSGTFTLEVITGSSAVVGGSVFRGRAAAAVLGAPSTSRVTATCTRRSTCVLSPPATDRPFSRELGFVVVGGMELDKMDENDWRYHGEGNKSLVVSHVQLSRVLRLLKYPAEDSENPPQTPEQAFRQIQSIVDFSSKVMSSLLGEKFIHSGEVVKLPLEFVRQLSIRVQHQRPAWRCDKVMDIYSGCALCLPNLTSPALHQPTHTPPLCIEIKPKCGFLPSSKHVSKDIKTKVCRFCMHQHYKVANGKWKRRSLYCPLDLFSGNKQRMHFAIRHLIEEPQNNFKIFKGGQCIYSSKEGSDDCMDLNSLLHHLRPYFLYGNNRINSHVTGKAVVNDFIQVLVNALLSGGGGDGGVVTDRCGEGRSFCEASLFNKERIRHGSQGLPSDSVLSRILQTQMLDTLDIEGLHPLYRRVEQHLQDFPKERTRLQIDGPYNQAFLEKLQKCPAEDDGSVDFAVAKVHQYRVAMTAKDCSIMVALVPGPEEEEEEDEGQRWLRDFLSSRPPAFSYSVSILDLDPKPFDGIPRQLRLDQRIVSCYSRTGAAAPKASLPPPPPPSAERDDCTLLFHPV</sequence>
<dbReference type="PANTHER" id="PTHR14456:SF2">
    <property type="entry name" value="INOSITOL-PENTAKISPHOSPHATE 2-KINASE"/>
    <property type="match status" value="1"/>
</dbReference>
<evidence type="ECO:0000256" key="1">
    <source>
        <dbReference type="ARBA" id="ARBA00001774"/>
    </source>
</evidence>
<dbReference type="GO" id="GO:0005737">
    <property type="term" value="C:cytoplasm"/>
    <property type="evidence" value="ECO:0007669"/>
    <property type="project" value="UniProtKB-SubCell"/>
</dbReference>
<dbReference type="Ensembl" id="ENSSMAT00000006458.2">
    <property type="protein sequence ID" value="ENSSMAP00000006376.2"/>
    <property type="gene ID" value="ENSSMAG00000003941.2"/>
</dbReference>
<dbReference type="GO" id="GO:0032402">
    <property type="term" value="P:melanosome transport"/>
    <property type="evidence" value="ECO:0007669"/>
    <property type="project" value="Ensembl"/>
</dbReference>
<organism evidence="15 16">
    <name type="scientific">Scophthalmus maximus</name>
    <name type="common">Turbot</name>
    <name type="synonym">Psetta maxima</name>
    <dbReference type="NCBI Taxonomy" id="52904"/>
    <lineage>
        <taxon>Eukaryota</taxon>
        <taxon>Metazoa</taxon>
        <taxon>Chordata</taxon>
        <taxon>Craniata</taxon>
        <taxon>Vertebrata</taxon>
        <taxon>Euteleostomi</taxon>
        <taxon>Actinopterygii</taxon>
        <taxon>Neopterygii</taxon>
        <taxon>Teleostei</taxon>
        <taxon>Neoteleostei</taxon>
        <taxon>Acanthomorphata</taxon>
        <taxon>Carangaria</taxon>
        <taxon>Pleuronectiformes</taxon>
        <taxon>Pleuronectoidei</taxon>
        <taxon>Scophthalmidae</taxon>
        <taxon>Scophthalmus</taxon>
    </lineage>
</organism>
<dbReference type="Pfam" id="PF06090">
    <property type="entry name" value="Ins_P5_2-kin"/>
    <property type="match status" value="1"/>
</dbReference>
<keyword evidence="8 13" id="KW-0808">Transferase</keyword>
<dbReference type="GO" id="GO:0032958">
    <property type="term" value="P:inositol phosphate biosynthetic process"/>
    <property type="evidence" value="ECO:0007669"/>
    <property type="project" value="TreeGrafter"/>
</dbReference>
<keyword evidence="10 13" id="KW-0418">Kinase</keyword>
<dbReference type="GO" id="GO:0005634">
    <property type="term" value="C:nucleus"/>
    <property type="evidence" value="ECO:0007669"/>
    <property type="project" value="UniProtKB-SubCell"/>
</dbReference>
<dbReference type="PANTHER" id="PTHR14456">
    <property type="entry name" value="INOSITOL POLYPHOSPHATE KINASE 1"/>
    <property type="match status" value="1"/>
</dbReference>
<dbReference type="Gene3D" id="3.30.200.110">
    <property type="entry name" value="Inositol-pentakisphosphate 2-kinase, N-lobe"/>
    <property type="match status" value="1"/>
</dbReference>
<evidence type="ECO:0000256" key="2">
    <source>
        <dbReference type="ARBA" id="ARBA00004123"/>
    </source>
</evidence>
<evidence type="ECO:0000256" key="13">
    <source>
        <dbReference type="RuleBase" id="RU364126"/>
    </source>
</evidence>
<comment type="subcellular location">
    <subcellularLocation>
        <location evidence="3">Cytoplasm</location>
    </subcellularLocation>
    <subcellularLocation>
        <location evidence="2">Nucleus</location>
    </subcellularLocation>
</comment>
<dbReference type="GO" id="GO:0036064">
    <property type="term" value="C:ciliary basal body"/>
    <property type="evidence" value="ECO:0007669"/>
    <property type="project" value="Ensembl"/>
</dbReference>
<evidence type="ECO:0000313" key="15">
    <source>
        <dbReference type="Ensembl" id="ENSSMAP00000006376.2"/>
    </source>
</evidence>
<comment type="similarity">
    <text evidence="4">Belongs to the IPK1 type 2 family.</text>
</comment>
<dbReference type="InterPro" id="IPR009286">
    <property type="entry name" value="Ins_P5_2-kin"/>
</dbReference>
<dbReference type="GO" id="GO:0005576">
    <property type="term" value="C:extracellular region"/>
    <property type="evidence" value="ECO:0007669"/>
    <property type="project" value="GOC"/>
</dbReference>
<dbReference type="Proteomes" id="UP000694558">
    <property type="component" value="Chromosome 6"/>
</dbReference>
<protein>
    <recommendedName>
        <fullName evidence="6 13">Inositol-pentakisphosphate 2-kinase</fullName>
        <ecNumber evidence="5 13">2.7.1.158</ecNumber>
    </recommendedName>
</protein>
<comment type="domain">
    <text evidence="13">The EXKPK motif is conserved in inositol-pentakisphosphate 2-kinases of both family 1 and 2.</text>
</comment>
<gene>
    <name evidence="15" type="primary">IPPK</name>
</gene>
<evidence type="ECO:0000256" key="3">
    <source>
        <dbReference type="ARBA" id="ARBA00004496"/>
    </source>
</evidence>
<reference evidence="15" key="2">
    <citation type="submission" date="2025-08" db="UniProtKB">
        <authorList>
            <consortium name="Ensembl"/>
        </authorList>
    </citation>
    <scope>IDENTIFICATION</scope>
</reference>
<evidence type="ECO:0000256" key="4">
    <source>
        <dbReference type="ARBA" id="ARBA00007229"/>
    </source>
</evidence>
<feature type="region of interest" description="Disordered" evidence="14">
    <location>
        <begin position="545"/>
        <end position="566"/>
    </location>
</feature>
<dbReference type="InterPro" id="IPR043001">
    <property type="entry name" value="IP5_2-K_N_lobe"/>
</dbReference>
<dbReference type="EC" id="2.7.1.158" evidence="5 13"/>
<evidence type="ECO:0000256" key="10">
    <source>
        <dbReference type="ARBA" id="ARBA00022777"/>
    </source>
</evidence>
<evidence type="ECO:0000313" key="16">
    <source>
        <dbReference type="Proteomes" id="UP000694558"/>
    </source>
</evidence>
<name>A0A8D2ZRE1_SCOMX</name>
<dbReference type="FunFam" id="3.30.200.110:FF:000001">
    <property type="entry name" value="Inositol-pentakisphosphate 2-kinase"/>
    <property type="match status" value="1"/>
</dbReference>
<proteinExistence type="inferred from homology"/>
<accession>A0A8D2ZRE1</accession>
<dbReference type="GO" id="GO:0035299">
    <property type="term" value="F:inositol-1,3,4,5,6-pentakisphosphate 2-kinase activity"/>
    <property type="evidence" value="ECO:0007669"/>
    <property type="project" value="UniProtKB-EC"/>
</dbReference>
<evidence type="ECO:0000256" key="9">
    <source>
        <dbReference type="ARBA" id="ARBA00022741"/>
    </source>
</evidence>
<evidence type="ECO:0000256" key="6">
    <source>
        <dbReference type="ARBA" id="ARBA00014846"/>
    </source>
</evidence>
<dbReference type="GO" id="GO:0005813">
    <property type="term" value="C:centrosome"/>
    <property type="evidence" value="ECO:0007669"/>
    <property type="project" value="Ensembl"/>
</dbReference>
<dbReference type="AlphaFoldDB" id="A0A8D2ZRE1"/>
<keyword evidence="11 13" id="KW-0067">ATP-binding</keyword>
<dbReference type="GO" id="GO:0060287">
    <property type="term" value="P:epithelial cilium movement involved in determination of left/right asymmetry"/>
    <property type="evidence" value="ECO:0007669"/>
    <property type="project" value="Ensembl"/>
</dbReference>
<keyword evidence="12" id="KW-0539">Nucleus</keyword>
<evidence type="ECO:0000256" key="11">
    <source>
        <dbReference type="ARBA" id="ARBA00022840"/>
    </source>
</evidence>
<dbReference type="GO" id="GO:0005524">
    <property type="term" value="F:ATP binding"/>
    <property type="evidence" value="ECO:0007669"/>
    <property type="project" value="UniProtKB-KW"/>
</dbReference>
<dbReference type="GeneTree" id="ENSGT00390000010053"/>
<comment type="catalytic activity">
    <reaction evidence="1 13">
        <text>1D-myo-inositol 1,3,4,5,6-pentakisphosphate + ATP = 1D-myo-inositol hexakisphosphate + ADP + H(+)</text>
        <dbReference type="Rhea" id="RHEA:20313"/>
        <dbReference type="ChEBI" id="CHEBI:15378"/>
        <dbReference type="ChEBI" id="CHEBI:30616"/>
        <dbReference type="ChEBI" id="CHEBI:57733"/>
        <dbReference type="ChEBI" id="CHEBI:58130"/>
        <dbReference type="ChEBI" id="CHEBI:456216"/>
        <dbReference type="EC" id="2.7.1.158"/>
    </reaction>
</comment>
<evidence type="ECO:0000256" key="14">
    <source>
        <dbReference type="SAM" id="MobiDB-lite"/>
    </source>
</evidence>
<keyword evidence="9 13" id="KW-0547">Nucleotide-binding</keyword>